<gene>
    <name evidence="1" type="ORF">BatF92_26710</name>
</gene>
<evidence type="ECO:0000313" key="2">
    <source>
        <dbReference type="Proteomes" id="UP000500882"/>
    </source>
</evidence>
<reference evidence="1 2" key="1">
    <citation type="submission" date="2020-02" db="EMBL/GenBank/DDBJ databases">
        <title>Whole-genome sequencing and comparative analysis of the genomes of Bacteroides thetaiotaomicron and Escherichia coli isolated from a healthy resident in Vietnam.</title>
        <authorList>
            <person name="Mohsin M."/>
            <person name="Tanaka K."/>
            <person name="Kawahara R."/>
            <person name="Kondo S."/>
            <person name="Noguchi H."/>
            <person name="Motooka D."/>
            <person name="Nakamura S."/>
            <person name="Khong D.T."/>
            <person name="Nguyen T.N."/>
            <person name="Tran H.T."/>
            <person name="Yamamoto Y."/>
        </authorList>
    </citation>
    <scope>NUCLEOTIDE SEQUENCE [LARGE SCALE GENOMIC DNA]</scope>
    <source>
        <strain evidence="1 2">F9-2</strain>
    </source>
</reference>
<organism evidence="1 2">
    <name type="scientific">Bacteroides thetaiotaomicron</name>
    <dbReference type="NCBI Taxonomy" id="818"/>
    <lineage>
        <taxon>Bacteria</taxon>
        <taxon>Pseudomonadati</taxon>
        <taxon>Bacteroidota</taxon>
        <taxon>Bacteroidia</taxon>
        <taxon>Bacteroidales</taxon>
        <taxon>Bacteroidaceae</taxon>
        <taxon>Bacteroides</taxon>
    </lineage>
</organism>
<accession>A0A679H8C6</accession>
<name>A0A679H8C6_BACT4</name>
<dbReference type="EMBL" id="AP022660">
    <property type="protein sequence ID" value="BCA50729.1"/>
    <property type="molecule type" value="Genomic_DNA"/>
</dbReference>
<protein>
    <submittedName>
        <fullName evidence="1">Uncharacterized protein</fullName>
    </submittedName>
</protein>
<dbReference type="Proteomes" id="UP000500882">
    <property type="component" value="Chromosome"/>
</dbReference>
<proteinExistence type="predicted"/>
<evidence type="ECO:0000313" key="1">
    <source>
        <dbReference type="EMBL" id="BCA50729.1"/>
    </source>
</evidence>
<dbReference type="AlphaFoldDB" id="A0A679H8C6"/>
<sequence length="50" mass="5539">MIYSAVTLPSLVAVTLSSLIDNWLIVEVTDDDENLVLKLQVLNITLLLLL</sequence>